<comment type="caution">
    <text evidence="8">The sequence shown here is derived from an EMBL/GenBank/DDBJ whole genome shotgun (WGS) entry which is preliminary data.</text>
</comment>
<evidence type="ECO:0000259" key="6">
    <source>
        <dbReference type="Pfam" id="PF04542"/>
    </source>
</evidence>
<evidence type="ECO:0000256" key="3">
    <source>
        <dbReference type="ARBA" id="ARBA00023082"/>
    </source>
</evidence>
<dbReference type="GO" id="GO:0006352">
    <property type="term" value="P:DNA-templated transcription initiation"/>
    <property type="evidence" value="ECO:0007669"/>
    <property type="project" value="InterPro"/>
</dbReference>
<feature type="domain" description="RNA polymerase sigma-70 region 2" evidence="6">
    <location>
        <begin position="47"/>
        <end position="112"/>
    </location>
</feature>
<keyword evidence="8" id="KW-0240">DNA-directed RNA polymerase</keyword>
<protein>
    <submittedName>
        <fullName evidence="8">DNA-directed RNA polymerase sigma-70 factor</fullName>
    </submittedName>
</protein>
<dbReference type="NCBIfam" id="TIGR02937">
    <property type="entry name" value="sigma70-ECF"/>
    <property type="match status" value="1"/>
</dbReference>
<dbReference type="Proteomes" id="UP001156666">
    <property type="component" value="Unassembled WGS sequence"/>
</dbReference>
<gene>
    <name evidence="8" type="ORF">GCM10007940_32590</name>
</gene>
<dbReference type="Pfam" id="PF04542">
    <property type="entry name" value="Sigma70_r2"/>
    <property type="match status" value="1"/>
</dbReference>
<dbReference type="SUPFAM" id="SSF88659">
    <property type="entry name" value="Sigma3 and sigma4 domains of RNA polymerase sigma factors"/>
    <property type="match status" value="1"/>
</dbReference>
<dbReference type="EMBL" id="BSOH01000021">
    <property type="protein sequence ID" value="GLR18643.1"/>
    <property type="molecule type" value="Genomic_DNA"/>
</dbReference>
<feature type="domain" description="RNA polymerase sigma-70 region 4" evidence="7">
    <location>
        <begin position="147"/>
        <end position="195"/>
    </location>
</feature>
<dbReference type="Gene3D" id="1.10.10.10">
    <property type="entry name" value="Winged helix-like DNA-binding domain superfamily/Winged helix DNA-binding domain"/>
    <property type="match status" value="1"/>
</dbReference>
<evidence type="ECO:0000256" key="1">
    <source>
        <dbReference type="ARBA" id="ARBA00010641"/>
    </source>
</evidence>
<name>A0AA37WFA8_9BACT</name>
<dbReference type="GO" id="GO:0000428">
    <property type="term" value="C:DNA-directed RNA polymerase complex"/>
    <property type="evidence" value="ECO:0007669"/>
    <property type="project" value="UniProtKB-KW"/>
</dbReference>
<dbReference type="InterPro" id="IPR007627">
    <property type="entry name" value="RNA_pol_sigma70_r2"/>
</dbReference>
<dbReference type="InterPro" id="IPR013325">
    <property type="entry name" value="RNA_pol_sigma_r2"/>
</dbReference>
<evidence type="ECO:0000256" key="2">
    <source>
        <dbReference type="ARBA" id="ARBA00023015"/>
    </source>
</evidence>
<dbReference type="InterPro" id="IPR036388">
    <property type="entry name" value="WH-like_DNA-bd_sf"/>
</dbReference>
<dbReference type="InterPro" id="IPR014284">
    <property type="entry name" value="RNA_pol_sigma-70_dom"/>
</dbReference>
<keyword evidence="5" id="KW-0804">Transcription</keyword>
<dbReference type="SUPFAM" id="SSF88946">
    <property type="entry name" value="Sigma2 domain of RNA polymerase sigma factors"/>
    <property type="match status" value="1"/>
</dbReference>
<dbReference type="AlphaFoldDB" id="A0AA37WFA8"/>
<keyword evidence="9" id="KW-1185">Reference proteome</keyword>
<evidence type="ECO:0000313" key="8">
    <source>
        <dbReference type="EMBL" id="GLR18643.1"/>
    </source>
</evidence>
<comment type="similarity">
    <text evidence="1">Belongs to the sigma-70 factor family. ECF subfamily.</text>
</comment>
<evidence type="ECO:0000313" key="9">
    <source>
        <dbReference type="Proteomes" id="UP001156666"/>
    </source>
</evidence>
<dbReference type="PANTHER" id="PTHR43133">
    <property type="entry name" value="RNA POLYMERASE ECF-TYPE SIGMA FACTO"/>
    <property type="match status" value="1"/>
</dbReference>
<dbReference type="Gene3D" id="1.10.1740.10">
    <property type="match status" value="1"/>
</dbReference>
<keyword evidence="3" id="KW-0731">Sigma factor</keyword>
<keyword evidence="4" id="KW-0238">DNA-binding</keyword>
<keyword evidence="2" id="KW-0805">Transcription regulation</keyword>
<evidence type="ECO:0000256" key="5">
    <source>
        <dbReference type="ARBA" id="ARBA00023163"/>
    </source>
</evidence>
<dbReference type="InterPro" id="IPR013324">
    <property type="entry name" value="RNA_pol_sigma_r3/r4-like"/>
</dbReference>
<dbReference type="PANTHER" id="PTHR43133:SF8">
    <property type="entry name" value="RNA POLYMERASE SIGMA FACTOR HI_1459-RELATED"/>
    <property type="match status" value="1"/>
</dbReference>
<reference evidence="8" key="2">
    <citation type="submission" date="2023-01" db="EMBL/GenBank/DDBJ databases">
        <title>Draft genome sequence of Portibacter lacus strain NBRC 108769.</title>
        <authorList>
            <person name="Sun Q."/>
            <person name="Mori K."/>
        </authorList>
    </citation>
    <scope>NUCLEOTIDE SEQUENCE</scope>
    <source>
        <strain evidence="8">NBRC 108769</strain>
    </source>
</reference>
<dbReference type="Pfam" id="PF04545">
    <property type="entry name" value="Sigma70_r4"/>
    <property type="match status" value="1"/>
</dbReference>
<reference evidence="8" key="1">
    <citation type="journal article" date="2014" name="Int. J. Syst. Evol. Microbiol.">
        <title>Complete genome sequence of Corynebacterium casei LMG S-19264T (=DSM 44701T), isolated from a smear-ripened cheese.</title>
        <authorList>
            <consortium name="US DOE Joint Genome Institute (JGI-PGF)"/>
            <person name="Walter F."/>
            <person name="Albersmeier A."/>
            <person name="Kalinowski J."/>
            <person name="Ruckert C."/>
        </authorList>
    </citation>
    <scope>NUCLEOTIDE SEQUENCE</scope>
    <source>
        <strain evidence="8">NBRC 108769</strain>
    </source>
</reference>
<organism evidence="8 9">
    <name type="scientific">Portibacter lacus</name>
    <dbReference type="NCBI Taxonomy" id="1099794"/>
    <lineage>
        <taxon>Bacteria</taxon>
        <taxon>Pseudomonadati</taxon>
        <taxon>Bacteroidota</taxon>
        <taxon>Saprospiria</taxon>
        <taxon>Saprospirales</taxon>
        <taxon>Haliscomenobacteraceae</taxon>
        <taxon>Portibacter</taxon>
    </lineage>
</organism>
<evidence type="ECO:0000259" key="7">
    <source>
        <dbReference type="Pfam" id="PF04545"/>
    </source>
</evidence>
<accession>A0AA37WFA8</accession>
<proteinExistence type="inferred from homology"/>
<evidence type="ECO:0000256" key="4">
    <source>
        <dbReference type="ARBA" id="ARBA00023125"/>
    </source>
</evidence>
<sequence length="208" mass="25084">MFHSFRLHKRESFYLQKPEKNIDLKEDIASIQKYKKSRDQADMTVFFSKYMSMIYAVCLKYLKNEEKSKDAVMDIYEKLVEKLLKHEVAYPKSWLYTLTKNHCYEILRSQSRVLEKENQAAIMYSDDVYRLSNIEEKEAELGMLENCIEKLETEQQQSVRLFYLEKKTYKEVTDLMSITWSRARSLIQNGRRNLKNCMEKKYESIKEK</sequence>
<dbReference type="InterPro" id="IPR007630">
    <property type="entry name" value="RNA_pol_sigma70_r4"/>
</dbReference>
<dbReference type="GO" id="GO:0016987">
    <property type="term" value="F:sigma factor activity"/>
    <property type="evidence" value="ECO:0007669"/>
    <property type="project" value="UniProtKB-KW"/>
</dbReference>
<dbReference type="InterPro" id="IPR039425">
    <property type="entry name" value="RNA_pol_sigma-70-like"/>
</dbReference>
<dbReference type="GO" id="GO:0003677">
    <property type="term" value="F:DNA binding"/>
    <property type="evidence" value="ECO:0007669"/>
    <property type="project" value="UniProtKB-KW"/>
</dbReference>